<dbReference type="OrthoDB" id="10071877at2759"/>
<dbReference type="EMBL" id="BGZK01000379">
    <property type="protein sequence ID" value="GBP40302.1"/>
    <property type="molecule type" value="Genomic_DNA"/>
</dbReference>
<protein>
    <submittedName>
        <fullName evidence="2">Uncharacterized protein</fullName>
    </submittedName>
</protein>
<evidence type="ECO:0000313" key="2">
    <source>
        <dbReference type="EMBL" id="GBP40302.1"/>
    </source>
</evidence>
<sequence length="341" mass="36131">MAAVASRPRRPANSSKSGALGNLRFARAAFENRLLTRLGYLRNQSQLRNLDLGFGFSTPKTSRIFWFLGNSVSGIDMSGLTRNGPIYSDNSRNGHMMVSMSNSTQMGLGYVGVEGVSRLNPRAPDFPPRTPTTMHHHKPNTQLFGNASSGSSAGAGGPGTAGANLNTLLMYQPSVPPKHMPQPQPHMPYQSLLERGVGVSVGGWNGEEEERKPRPIGTERAWKLTAGEDWSAAAAHAHHPYQMTNDHDRYQNISGMGGMGVNMSVGVGGVESVYGGVGVGVGVGGGAAAAALSLMHALPLQYLPGAPPATAPPPPQMHTDHTNWDHPHRLAPTSAADKTVH</sequence>
<evidence type="ECO:0000313" key="3">
    <source>
        <dbReference type="Proteomes" id="UP000299102"/>
    </source>
</evidence>
<proteinExistence type="predicted"/>
<dbReference type="AlphaFoldDB" id="A0A4C1VPG9"/>
<organism evidence="2 3">
    <name type="scientific">Eumeta variegata</name>
    <name type="common">Bagworm moth</name>
    <name type="synonym">Eumeta japonica</name>
    <dbReference type="NCBI Taxonomy" id="151549"/>
    <lineage>
        <taxon>Eukaryota</taxon>
        <taxon>Metazoa</taxon>
        <taxon>Ecdysozoa</taxon>
        <taxon>Arthropoda</taxon>
        <taxon>Hexapoda</taxon>
        <taxon>Insecta</taxon>
        <taxon>Pterygota</taxon>
        <taxon>Neoptera</taxon>
        <taxon>Endopterygota</taxon>
        <taxon>Lepidoptera</taxon>
        <taxon>Glossata</taxon>
        <taxon>Ditrysia</taxon>
        <taxon>Tineoidea</taxon>
        <taxon>Psychidae</taxon>
        <taxon>Oiketicinae</taxon>
        <taxon>Eumeta</taxon>
    </lineage>
</organism>
<keyword evidence="3" id="KW-1185">Reference proteome</keyword>
<accession>A0A4C1VPG9</accession>
<gene>
    <name evidence="2" type="ORF">EVAR_83992_1</name>
</gene>
<comment type="caution">
    <text evidence="2">The sequence shown here is derived from an EMBL/GenBank/DDBJ whole genome shotgun (WGS) entry which is preliminary data.</text>
</comment>
<feature type="compositionally biased region" description="Pro residues" evidence="1">
    <location>
        <begin position="306"/>
        <end position="316"/>
    </location>
</feature>
<feature type="compositionally biased region" description="Basic and acidic residues" evidence="1">
    <location>
        <begin position="318"/>
        <end position="328"/>
    </location>
</feature>
<name>A0A4C1VPG9_EUMVA</name>
<reference evidence="2 3" key="1">
    <citation type="journal article" date="2019" name="Commun. Biol.">
        <title>The bagworm genome reveals a unique fibroin gene that provides high tensile strength.</title>
        <authorList>
            <person name="Kono N."/>
            <person name="Nakamura H."/>
            <person name="Ohtoshi R."/>
            <person name="Tomita M."/>
            <person name="Numata K."/>
            <person name="Arakawa K."/>
        </authorList>
    </citation>
    <scope>NUCLEOTIDE SEQUENCE [LARGE SCALE GENOMIC DNA]</scope>
</reference>
<feature type="region of interest" description="Disordered" evidence="1">
    <location>
        <begin position="306"/>
        <end position="341"/>
    </location>
</feature>
<evidence type="ECO:0000256" key="1">
    <source>
        <dbReference type="SAM" id="MobiDB-lite"/>
    </source>
</evidence>
<dbReference type="Proteomes" id="UP000299102">
    <property type="component" value="Unassembled WGS sequence"/>
</dbReference>